<evidence type="ECO:0000313" key="2">
    <source>
        <dbReference type="Proteomes" id="UP001060414"/>
    </source>
</evidence>
<dbReference type="Proteomes" id="UP001060414">
    <property type="component" value="Chromosome"/>
</dbReference>
<dbReference type="EMBL" id="CP092109">
    <property type="protein sequence ID" value="UWZ80164.1"/>
    <property type="molecule type" value="Genomic_DNA"/>
</dbReference>
<sequence length="256" mass="28376">MAELHQILGALLRDIAQARFAADIFSRNISRYYEQNSLLRRFPVPRAEIEEVEIDLKFALSGVDLRGGSGEGREAQLAALFERQSNALAGRFLATAVTGARSLGKAELARELGREAFRIDLRQDVLRYLMNNYPNLIDASGRFNSEAAQQGLKPVIGGALLYRMKRVGETDKGLAQRILEKTEIKSVLAALQEEVREVWAQGGDCRVLAEIGSAALAELPPEALSSIKIKAGLRNYHWTQVEGEEEGRTWRALSPE</sequence>
<proteinExistence type="predicted"/>
<accession>A0ABY5ZR52</accession>
<protein>
    <submittedName>
        <fullName evidence="1">Uncharacterized protein</fullName>
    </submittedName>
</protein>
<organism evidence="1 2">
    <name type="scientific">Geoalkalibacter halelectricus</name>
    <dbReference type="NCBI Taxonomy" id="2847045"/>
    <lineage>
        <taxon>Bacteria</taxon>
        <taxon>Pseudomonadati</taxon>
        <taxon>Thermodesulfobacteriota</taxon>
        <taxon>Desulfuromonadia</taxon>
        <taxon>Desulfuromonadales</taxon>
        <taxon>Geoalkalibacteraceae</taxon>
        <taxon>Geoalkalibacter</taxon>
    </lineage>
</organism>
<evidence type="ECO:0000313" key="1">
    <source>
        <dbReference type="EMBL" id="UWZ80164.1"/>
    </source>
</evidence>
<reference evidence="1" key="1">
    <citation type="journal article" date="2022" name="Environ. Microbiol.">
        <title>Geoalkalibacter halelectricus SAP #1 sp. nov. possessing extracellular electron transfer and mineral#reducing capabilities from a haloalkaline environment.</title>
        <authorList>
            <person name="Yadav S."/>
            <person name="Singh R."/>
            <person name="Sundharam S.S."/>
            <person name="Chaudhary S."/>
            <person name="Krishnamurthi S."/>
            <person name="Patil S.A."/>
        </authorList>
    </citation>
    <scope>NUCLEOTIDE SEQUENCE</scope>
    <source>
        <strain evidence="1">SAP-1</strain>
    </source>
</reference>
<gene>
    <name evidence="1" type="ORF">L9S41_01915</name>
</gene>
<dbReference type="RefSeq" id="WP_260748521.1">
    <property type="nucleotide sequence ID" value="NZ_CP092109.1"/>
</dbReference>
<keyword evidence="2" id="KW-1185">Reference proteome</keyword>
<name>A0ABY5ZR52_9BACT</name>